<dbReference type="InterPro" id="IPR036514">
    <property type="entry name" value="SGNH_hydro_sf"/>
</dbReference>
<dbReference type="SMART" id="SM00758">
    <property type="entry name" value="PA14"/>
    <property type="match status" value="2"/>
</dbReference>
<dbReference type="PANTHER" id="PTHR46182:SF2">
    <property type="entry name" value="FI19480P1"/>
    <property type="match status" value="1"/>
</dbReference>
<dbReference type="Gene3D" id="2.60.40.10">
    <property type="entry name" value="Immunoglobulins"/>
    <property type="match status" value="2"/>
</dbReference>
<feature type="domain" description="PA14" evidence="1">
    <location>
        <begin position="1"/>
        <end position="90"/>
    </location>
</feature>
<evidence type="ECO:0000313" key="3">
    <source>
        <dbReference type="Proteomes" id="UP000632273"/>
    </source>
</evidence>
<dbReference type="InterPro" id="IPR013830">
    <property type="entry name" value="SGNH_hydro"/>
</dbReference>
<dbReference type="SUPFAM" id="SSF56988">
    <property type="entry name" value="Anthrax protective antigen"/>
    <property type="match status" value="2"/>
</dbReference>
<protein>
    <recommendedName>
        <fullName evidence="1">PA14 domain-containing protein</fullName>
    </recommendedName>
</protein>
<dbReference type="Pfam" id="PF07691">
    <property type="entry name" value="PA14"/>
    <property type="match status" value="2"/>
</dbReference>
<dbReference type="InterPro" id="IPR011658">
    <property type="entry name" value="PA14_dom"/>
</dbReference>
<dbReference type="InterPro" id="IPR044023">
    <property type="entry name" value="Ig_7"/>
</dbReference>
<feature type="domain" description="PA14" evidence="1">
    <location>
        <begin position="206"/>
        <end position="342"/>
    </location>
</feature>
<dbReference type="Gene3D" id="3.40.50.1110">
    <property type="entry name" value="SGNH hydrolase"/>
    <property type="match status" value="1"/>
</dbReference>
<dbReference type="Pfam" id="PF19081">
    <property type="entry name" value="Ig_7"/>
    <property type="match status" value="9"/>
</dbReference>
<comment type="caution">
    <text evidence="2">The sequence shown here is derived from an EMBL/GenBank/DDBJ whole genome shotgun (WGS) entry which is preliminary data.</text>
</comment>
<dbReference type="InterPro" id="IPR026444">
    <property type="entry name" value="Secre_tail"/>
</dbReference>
<dbReference type="CDD" id="cd00229">
    <property type="entry name" value="SGNH_hydrolase"/>
    <property type="match status" value="1"/>
</dbReference>
<dbReference type="InterPro" id="IPR022409">
    <property type="entry name" value="PKD/Chitinase_dom"/>
</dbReference>
<accession>A0ABQ1U8C6</accession>
<gene>
    <name evidence="2" type="ORF">GCM10011383_22770</name>
</gene>
<proteinExistence type="predicted"/>
<dbReference type="Pfam" id="PF22352">
    <property type="entry name" value="K319L-like_PKD"/>
    <property type="match status" value="2"/>
</dbReference>
<dbReference type="EMBL" id="BMHT01000004">
    <property type="protein sequence ID" value="GGF11009.1"/>
    <property type="molecule type" value="Genomic_DNA"/>
</dbReference>
<dbReference type="NCBIfam" id="TIGR04183">
    <property type="entry name" value="Por_Secre_tail"/>
    <property type="match status" value="1"/>
</dbReference>
<organism evidence="2 3">
    <name type="scientific">Hymenobacter cavernae</name>
    <dbReference type="NCBI Taxonomy" id="2044852"/>
    <lineage>
        <taxon>Bacteria</taxon>
        <taxon>Pseudomonadati</taxon>
        <taxon>Bacteroidota</taxon>
        <taxon>Cytophagia</taxon>
        <taxon>Cytophagales</taxon>
        <taxon>Hymenobacteraceae</taxon>
        <taxon>Hymenobacter</taxon>
    </lineage>
</organism>
<dbReference type="Pfam" id="PF13472">
    <property type="entry name" value="Lipase_GDSL_2"/>
    <property type="match status" value="1"/>
</dbReference>
<evidence type="ECO:0000313" key="2">
    <source>
        <dbReference type="EMBL" id="GGF11009.1"/>
    </source>
</evidence>
<dbReference type="PANTHER" id="PTHR46182">
    <property type="entry name" value="FI19480P1"/>
    <property type="match status" value="1"/>
</dbReference>
<dbReference type="Pfam" id="PF18962">
    <property type="entry name" value="Por_Secre_tail"/>
    <property type="match status" value="1"/>
</dbReference>
<dbReference type="PROSITE" id="PS51820">
    <property type="entry name" value="PA14"/>
    <property type="match status" value="2"/>
</dbReference>
<reference evidence="3" key="1">
    <citation type="journal article" date="2019" name="Int. J. Syst. Evol. Microbiol.">
        <title>The Global Catalogue of Microorganisms (GCM) 10K type strain sequencing project: providing services to taxonomists for standard genome sequencing and annotation.</title>
        <authorList>
            <consortium name="The Broad Institute Genomics Platform"/>
            <consortium name="The Broad Institute Genome Sequencing Center for Infectious Disease"/>
            <person name="Wu L."/>
            <person name="Ma J."/>
        </authorList>
    </citation>
    <scope>NUCLEOTIDE SEQUENCE [LARGE SCALE GENOMIC DNA]</scope>
    <source>
        <strain evidence="3">CGMCC 1.15197</strain>
    </source>
</reference>
<dbReference type="Proteomes" id="UP000632273">
    <property type="component" value="Unassembled WGS sequence"/>
</dbReference>
<keyword evidence="3" id="KW-1185">Reference proteome</keyword>
<dbReference type="InterPro" id="IPR013783">
    <property type="entry name" value="Ig-like_fold"/>
</dbReference>
<dbReference type="InterPro" id="IPR035986">
    <property type="entry name" value="PKD_dom_sf"/>
</dbReference>
<dbReference type="InterPro" id="IPR029865">
    <property type="entry name" value="KIAA0319-like"/>
</dbReference>
<dbReference type="SUPFAM" id="SSF52266">
    <property type="entry name" value="SGNH hydrolase"/>
    <property type="match status" value="1"/>
</dbReference>
<dbReference type="InterPro" id="IPR037524">
    <property type="entry name" value="PA14/GLEYA"/>
</dbReference>
<dbReference type="Gene3D" id="2.60.120.380">
    <property type="match status" value="2"/>
</dbReference>
<name>A0ABQ1U8C6_9BACT</name>
<dbReference type="SUPFAM" id="SSF49299">
    <property type="entry name" value="PKD domain"/>
    <property type="match status" value="1"/>
</dbReference>
<dbReference type="SMART" id="SM00089">
    <property type="entry name" value="PKD"/>
    <property type="match status" value="2"/>
</dbReference>
<sequence length="1596" mass="161678">MQFSGYVTVPTDGQYTFYTNSDDGSRLYIGSTLVVDNDGLHGDREIASTIGLKAGTHAITVAFFQDAGGQNLQVSYAGPGLTKQVIPASAYKRVSATGVNNQMPVANAGAAQTITLPTNSVTLSGAASTDADGTINSYLWSQVSGPSTASFSSASAAAPVVSGLVAGTYVFNLVVTDNLGALSNPAQVSITVNANNTLRTPENPTGTIAGLNYKYYEGFWDMMPAFASLTPNKTGTSTAFELTAQQRDYAFAFQFTGYVTVPTDGQYTFYTNSDDGSMLYIGSTLVVNNDGAHGDREIASTIGLKAGTHALTVAYLQGYGGQNLQVSYAGPNIAKQLIPVSALKRTSGAANQAPVANAGVNQTITLPTTSVTLNGSASADTDGGTIATYLWAQVSGPNTPTFSNKTVAQPVVSGLAAGTYVFSLVVTDNLGLQSTPAQVTVTVNASACQLAAPTVTTPLAYCQGATATPLSTSITPANGATLTIYQAATGSTALASTFAPATTDVGSTMYYVSQTLGACESPRVAVVVNVTASPAAPTVTSPLAYCQGATAAALSSSVTASTGATLKIYSVATGGTALANTFVPSTTALGSTTYYVAQTLGSCESPRTPLVVNVTTTASVPTVATPVTYCQGATAAALSASVTIAAGNTLKIYTATTGTATVANTFVPATTTVGSTTYYVSQTSGTCESARTPLVVNVTASPAAPTVAGPVTYCQGATAAALSSSVTASTGATVKLYTVATGGTALASTFVPPTATVGSTTYYVSQTLGTCESPRVALAVNVTASPAAPTVATPVTYCQGSAASPLSANITLATGATLKIYTTATGTTTVANTFVPATTAVGSTTYYVAQTLGTCESARTPLVVSVTSSLPAPAVVTPVAYCQGAAASPLSASVTLATGATLKIYTAATGGTALASTFAPSTTALGSTTYYVSQASGTCESARVALVVNVTASLAAPTVTTPVTYCQGSTANPLSANVTLAAGNTLKIYSVATGGTALASTFVPATTAVGSTTYYVAQASGTCESARVALVVNVTASPAAPTVTSPLAYCQGATAAALSSSVTLATGATLKIYSVATGGTALANTFVPSTTALGSTTYYVAQTLGSCESPRTPLVVTITSAPGTPNIATAVTYCVGTQSSALTTTVTAPGSTQSGTPTLPSALRTYTTATGGTALPATFQPSTAAVGTTTYYVSQAAGSCESARIAVTVNVVNSIPAPVVVPPAGVDQNNIAAWGDSFTDAQYGYYPQTLSTLSGYSVANLGIGGQTSVQIKDRMLADTGKRTWPTIIWAGRNDSDQGEQVKASIAAMVAALPHKEYVVVSVYNGAGESPGTYGYEHVKSLNEDLATIYGSHFLNIRPYTVSQYNRNDPQDVADFNQDTPPTSLRSDFLHPNKAGCAIIANYIYAHINQLFSVNYCVGATSSALSTNVTMLSGATLKVYTTATGGTALAADFRPATTTVGSTTYYVSQVLNGCESARTPITVNINSCGSTATASATSTSRMAVAAAPTVSVKTFDVYPNPFSRKATIDFSLTQQQSYTLELYDSFGRQVQQIASGVANADQVYSYQIAGTTLREGLYVVRLTAGKASKTFTITLSK</sequence>
<evidence type="ECO:0000259" key="1">
    <source>
        <dbReference type="PROSITE" id="PS51820"/>
    </source>
</evidence>